<dbReference type="InterPro" id="IPR025072">
    <property type="entry name" value="Fur_reg_FbpA"/>
</dbReference>
<name>A0ABS7UY67_9BACI</name>
<evidence type="ECO:0000313" key="2">
    <source>
        <dbReference type="Proteomes" id="UP001165287"/>
    </source>
</evidence>
<dbReference type="Proteomes" id="UP001165287">
    <property type="component" value="Unassembled WGS sequence"/>
</dbReference>
<comment type="caution">
    <text evidence="1">The sequence shown here is derived from an EMBL/GenBank/DDBJ whole genome shotgun (WGS) entry which is preliminary data.</text>
</comment>
<keyword evidence="2" id="KW-1185">Reference proteome</keyword>
<evidence type="ECO:0000313" key="1">
    <source>
        <dbReference type="EMBL" id="MBZ5752927.1"/>
    </source>
</evidence>
<protein>
    <submittedName>
        <fullName evidence="1">Fur-regulated basic protein FbpA</fullName>
    </submittedName>
</protein>
<dbReference type="RefSeq" id="WP_224141364.1">
    <property type="nucleotide sequence ID" value="NZ_JAIQUM010000075.1"/>
</dbReference>
<dbReference type="Pfam" id="PF13076">
    <property type="entry name" value="Fur_reg_FbpA"/>
    <property type="match status" value="1"/>
</dbReference>
<sequence length="65" mass="7788">MSTMLREAIQIRKEFLIDQLLSIGVYKKENVQLYELCLSDLEREYRLFNEMGKTSEKENIETINE</sequence>
<gene>
    <name evidence="1" type="ORF">K9V48_22495</name>
</gene>
<accession>A0ABS7UY67</accession>
<proteinExistence type="predicted"/>
<dbReference type="EMBL" id="JAIQUM010000075">
    <property type="protein sequence ID" value="MBZ5752927.1"/>
    <property type="molecule type" value="Genomic_DNA"/>
</dbReference>
<organism evidence="1 2">
    <name type="scientific">Metabacillus rhizolycopersici</name>
    <dbReference type="NCBI Taxonomy" id="2875709"/>
    <lineage>
        <taxon>Bacteria</taxon>
        <taxon>Bacillati</taxon>
        <taxon>Bacillota</taxon>
        <taxon>Bacilli</taxon>
        <taxon>Bacillales</taxon>
        <taxon>Bacillaceae</taxon>
        <taxon>Metabacillus</taxon>
    </lineage>
</organism>
<reference evidence="1" key="1">
    <citation type="submission" date="2024-05" db="EMBL/GenBank/DDBJ databases">
        <title>Metabacillus sp. nov., isolated from the rhizosphere soil of tomato plants.</title>
        <authorList>
            <person name="Ma R."/>
        </authorList>
    </citation>
    <scope>NUCLEOTIDE SEQUENCE</scope>
    <source>
        <strain evidence="1">DBTR6</strain>
    </source>
</reference>